<evidence type="ECO:0000313" key="3">
    <source>
        <dbReference type="Proteomes" id="UP000038040"/>
    </source>
</evidence>
<sequence>LIIFSVVCKFNYLLFSPNFVSLLFRLLFPCLLFHLRFLVDAFNYLRTHGLNIEGIFRKEGNANRLKNARVSFPIYFGCTGIPEQYTVHDICSLIKRFFRELKLPLFAQLQGKIFTDFLIDITSMYEGMERIAHLLETVFLLPANHLATIVFLMRQLKYVRFFIFFDYFNLSLFRFIMKNLILR</sequence>
<dbReference type="InterPro" id="IPR008936">
    <property type="entry name" value="Rho_GTPase_activation_prot"/>
</dbReference>
<dbReference type="CDD" id="cd00159">
    <property type="entry name" value="RhoGAP"/>
    <property type="match status" value="1"/>
</dbReference>
<dbReference type="InterPro" id="IPR042869">
    <property type="entry name" value="ARHGAP11A/B"/>
</dbReference>
<dbReference type="PROSITE" id="PS50238">
    <property type="entry name" value="RHOGAP"/>
    <property type="match status" value="1"/>
</dbReference>
<dbReference type="GO" id="GO:0007165">
    <property type="term" value="P:signal transduction"/>
    <property type="evidence" value="ECO:0007669"/>
    <property type="project" value="InterPro"/>
</dbReference>
<keyword evidence="1" id="KW-0812">Transmembrane</keyword>
<keyword evidence="1" id="KW-1133">Transmembrane helix</keyword>
<name>A0A0N4U1B9_DRAME</name>
<evidence type="ECO:0000259" key="2">
    <source>
        <dbReference type="PROSITE" id="PS50238"/>
    </source>
</evidence>
<proteinExistence type="predicted"/>
<keyword evidence="1" id="KW-0472">Membrane</keyword>
<feature type="transmembrane region" description="Helical" evidence="1">
    <location>
        <begin position="131"/>
        <end position="152"/>
    </location>
</feature>
<protein>
    <submittedName>
        <fullName evidence="4">Rho-GAP domain-containing protein</fullName>
    </submittedName>
</protein>
<feature type="domain" description="Rho-GAP" evidence="2">
    <location>
        <begin position="20"/>
        <end position="183"/>
    </location>
</feature>
<dbReference type="PANTHER" id="PTHR15670">
    <property type="entry name" value="RHO GTPASE ACTIVATING PROTEIN 11A"/>
    <property type="match status" value="1"/>
</dbReference>
<organism evidence="3 4">
    <name type="scientific">Dracunculus medinensis</name>
    <name type="common">Guinea worm</name>
    <dbReference type="NCBI Taxonomy" id="318479"/>
    <lineage>
        <taxon>Eukaryota</taxon>
        <taxon>Metazoa</taxon>
        <taxon>Ecdysozoa</taxon>
        <taxon>Nematoda</taxon>
        <taxon>Chromadorea</taxon>
        <taxon>Rhabditida</taxon>
        <taxon>Spirurina</taxon>
        <taxon>Dracunculoidea</taxon>
        <taxon>Dracunculidae</taxon>
        <taxon>Dracunculus</taxon>
    </lineage>
</organism>
<dbReference type="GO" id="GO:0005096">
    <property type="term" value="F:GTPase activator activity"/>
    <property type="evidence" value="ECO:0007669"/>
    <property type="project" value="TreeGrafter"/>
</dbReference>
<dbReference type="SMART" id="SM00324">
    <property type="entry name" value="RhoGAP"/>
    <property type="match status" value="1"/>
</dbReference>
<evidence type="ECO:0000256" key="1">
    <source>
        <dbReference type="SAM" id="Phobius"/>
    </source>
</evidence>
<dbReference type="PANTHER" id="PTHR15670:SF4">
    <property type="entry name" value="RHO GTPASE-ACTIVATING PROTEIN 11A"/>
    <property type="match status" value="1"/>
</dbReference>
<dbReference type="SUPFAM" id="SSF48350">
    <property type="entry name" value="GTPase activation domain, GAP"/>
    <property type="match status" value="1"/>
</dbReference>
<evidence type="ECO:0000313" key="4">
    <source>
        <dbReference type="WBParaSite" id="DME_0000039001-mRNA-1"/>
    </source>
</evidence>
<dbReference type="Proteomes" id="UP000038040">
    <property type="component" value="Unplaced"/>
</dbReference>
<reference evidence="4" key="1">
    <citation type="submission" date="2017-02" db="UniProtKB">
        <authorList>
            <consortium name="WormBaseParasite"/>
        </authorList>
    </citation>
    <scope>IDENTIFICATION</scope>
</reference>
<feature type="transmembrane region" description="Helical" evidence="1">
    <location>
        <begin position="158"/>
        <end position="177"/>
    </location>
</feature>
<dbReference type="Pfam" id="PF00620">
    <property type="entry name" value="RhoGAP"/>
    <property type="match status" value="1"/>
</dbReference>
<dbReference type="AlphaFoldDB" id="A0A0N4U1B9"/>
<dbReference type="Gene3D" id="1.10.555.10">
    <property type="entry name" value="Rho GTPase activation protein"/>
    <property type="match status" value="1"/>
</dbReference>
<accession>A0A0N4U1B9</accession>
<feature type="transmembrane region" description="Helical" evidence="1">
    <location>
        <begin position="19"/>
        <end position="39"/>
    </location>
</feature>
<dbReference type="InterPro" id="IPR000198">
    <property type="entry name" value="RhoGAP_dom"/>
</dbReference>
<dbReference type="WBParaSite" id="DME_0000039001-mRNA-1">
    <property type="protein sequence ID" value="DME_0000039001-mRNA-1"/>
    <property type="gene ID" value="DME_0000039001"/>
</dbReference>